<dbReference type="Proteomes" id="UP000765509">
    <property type="component" value="Unassembled WGS sequence"/>
</dbReference>
<protein>
    <recommendedName>
        <fullName evidence="4">Hydrophobin</fullName>
    </recommendedName>
</protein>
<organism evidence="2 3">
    <name type="scientific">Austropuccinia psidii MF-1</name>
    <dbReference type="NCBI Taxonomy" id="1389203"/>
    <lineage>
        <taxon>Eukaryota</taxon>
        <taxon>Fungi</taxon>
        <taxon>Dikarya</taxon>
        <taxon>Basidiomycota</taxon>
        <taxon>Pucciniomycotina</taxon>
        <taxon>Pucciniomycetes</taxon>
        <taxon>Pucciniales</taxon>
        <taxon>Sphaerophragmiaceae</taxon>
        <taxon>Austropuccinia</taxon>
    </lineage>
</organism>
<evidence type="ECO:0000256" key="1">
    <source>
        <dbReference type="SAM" id="SignalP"/>
    </source>
</evidence>
<dbReference type="EMBL" id="AVOT02063270">
    <property type="protein sequence ID" value="MBW0556033.1"/>
    <property type="molecule type" value="Genomic_DNA"/>
</dbReference>
<keyword evidence="3" id="KW-1185">Reference proteome</keyword>
<accession>A0A9Q3J5N7</accession>
<feature type="chain" id="PRO_5040467873" description="Hydrophobin" evidence="1">
    <location>
        <begin position="24"/>
        <end position="93"/>
    </location>
</feature>
<sequence>MKSSPVLQIGVFLMVALLQPVMSDSFRCKGKKKYGGCVTFDYASDNPEIQYIDVPTVKGGGNFECSSPEDACCETEIKIKQRYDQFKLGCSTN</sequence>
<feature type="signal peptide" evidence="1">
    <location>
        <begin position="1"/>
        <end position="23"/>
    </location>
</feature>
<dbReference type="AlphaFoldDB" id="A0A9Q3J5N7"/>
<reference evidence="2" key="1">
    <citation type="submission" date="2021-03" db="EMBL/GenBank/DDBJ databases">
        <title>Draft genome sequence of rust myrtle Austropuccinia psidii MF-1, a brazilian biotype.</title>
        <authorList>
            <person name="Quecine M.C."/>
            <person name="Pachon D.M.R."/>
            <person name="Bonatelli M.L."/>
            <person name="Correr F.H."/>
            <person name="Franceschini L.M."/>
            <person name="Leite T.F."/>
            <person name="Margarido G.R.A."/>
            <person name="Almeida C.A."/>
            <person name="Ferrarezi J.A."/>
            <person name="Labate C.A."/>
        </authorList>
    </citation>
    <scope>NUCLEOTIDE SEQUENCE</scope>
    <source>
        <strain evidence="2">MF-1</strain>
    </source>
</reference>
<evidence type="ECO:0008006" key="4">
    <source>
        <dbReference type="Google" id="ProtNLM"/>
    </source>
</evidence>
<comment type="caution">
    <text evidence="2">The sequence shown here is derived from an EMBL/GenBank/DDBJ whole genome shotgun (WGS) entry which is preliminary data.</text>
</comment>
<evidence type="ECO:0000313" key="2">
    <source>
        <dbReference type="EMBL" id="MBW0556033.1"/>
    </source>
</evidence>
<name>A0A9Q3J5N7_9BASI</name>
<proteinExistence type="predicted"/>
<keyword evidence="1" id="KW-0732">Signal</keyword>
<evidence type="ECO:0000313" key="3">
    <source>
        <dbReference type="Proteomes" id="UP000765509"/>
    </source>
</evidence>
<gene>
    <name evidence="2" type="ORF">O181_095748</name>
</gene>